<dbReference type="InterPro" id="IPR043504">
    <property type="entry name" value="Peptidase_S1_PA_chymotrypsin"/>
</dbReference>
<organism evidence="11 12">
    <name type="scientific">Kryptolebias marmoratus</name>
    <name type="common">Mangrove killifish</name>
    <name type="synonym">Rivulus marmoratus</name>
    <dbReference type="NCBI Taxonomy" id="37003"/>
    <lineage>
        <taxon>Eukaryota</taxon>
        <taxon>Metazoa</taxon>
        <taxon>Chordata</taxon>
        <taxon>Craniata</taxon>
        <taxon>Vertebrata</taxon>
        <taxon>Euteleostomi</taxon>
        <taxon>Actinopterygii</taxon>
        <taxon>Neopterygii</taxon>
        <taxon>Teleostei</taxon>
        <taxon>Neoteleostei</taxon>
        <taxon>Acanthomorphata</taxon>
        <taxon>Ovalentaria</taxon>
        <taxon>Atherinomorphae</taxon>
        <taxon>Cyprinodontiformes</taxon>
        <taxon>Rivulidae</taxon>
        <taxon>Kryptolebias</taxon>
    </lineage>
</organism>
<dbReference type="Ensembl" id="ENSKMAT00000003336.1">
    <property type="protein sequence ID" value="ENSKMAP00000003273.1"/>
    <property type="gene ID" value="ENSKMAG00000002498.1"/>
</dbReference>
<dbReference type="PANTHER" id="PTHR15462:SF17">
    <property type="entry name" value="INACTIVE SERINE PROTEASE 35"/>
    <property type="match status" value="1"/>
</dbReference>
<dbReference type="GO" id="GO:0005576">
    <property type="term" value="C:extracellular region"/>
    <property type="evidence" value="ECO:0007669"/>
    <property type="project" value="UniProtKB-SubCell"/>
</dbReference>
<feature type="compositionally biased region" description="Basic and acidic residues" evidence="8">
    <location>
        <begin position="253"/>
        <end position="268"/>
    </location>
</feature>
<evidence type="ECO:0000256" key="6">
    <source>
        <dbReference type="ARBA" id="ARBA00023180"/>
    </source>
</evidence>
<evidence type="ECO:0000256" key="2">
    <source>
        <dbReference type="ARBA" id="ARBA00007664"/>
    </source>
</evidence>
<evidence type="ECO:0000256" key="4">
    <source>
        <dbReference type="ARBA" id="ARBA00022542"/>
    </source>
</evidence>
<reference evidence="11" key="2">
    <citation type="submission" date="2025-09" db="UniProtKB">
        <authorList>
            <consortium name="Ensembl"/>
        </authorList>
    </citation>
    <scope>IDENTIFICATION</scope>
</reference>
<dbReference type="PANTHER" id="PTHR15462">
    <property type="entry name" value="SERINE PROTEASE"/>
    <property type="match status" value="1"/>
</dbReference>
<feature type="region of interest" description="Disordered" evidence="8">
    <location>
        <begin position="196"/>
        <end position="268"/>
    </location>
</feature>
<dbReference type="GeneTree" id="ENSGT00390000000155"/>
<comment type="similarity">
    <text evidence="2">Belongs to the peptidase S1 family.</text>
</comment>
<dbReference type="Proteomes" id="UP000264800">
    <property type="component" value="Unplaced"/>
</dbReference>
<dbReference type="AlphaFoldDB" id="A0A3Q2ZI39"/>
<evidence type="ECO:0000256" key="5">
    <source>
        <dbReference type="ARBA" id="ARBA00022729"/>
    </source>
</evidence>
<dbReference type="RefSeq" id="XP_017259749.1">
    <property type="nucleotide sequence ID" value="XM_017404260.1"/>
</dbReference>
<feature type="compositionally biased region" description="Basic residues" evidence="8">
    <location>
        <begin position="196"/>
        <end position="209"/>
    </location>
</feature>
<evidence type="ECO:0000313" key="12">
    <source>
        <dbReference type="Proteomes" id="UP000264800"/>
    </source>
</evidence>
<dbReference type="PROSITE" id="PS00134">
    <property type="entry name" value="TRYPSIN_HIS"/>
    <property type="match status" value="1"/>
</dbReference>
<dbReference type="Gene3D" id="2.40.10.10">
    <property type="entry name" value="Trypsin-like serine proteases"/>
    <property type="match status" value="4"/>
</dbReference>
<dbReference type="Pfam" id="PF00089">
    <property type="entry name" value="Trypsin"/>
    <property type="match status" value="1"/>
</dbReference>
<feature type="compositionally biased region" description="Basic residues" evidence="8">
    <location>
        <begin position="239"/>
        <end position="252"/>
    </location>
</feature>
<sequence>MGLKCFTCVLLCAALLTFPGVLGENGPWWTCQSLPPLTIANTAFLNSTLFGGQDEKEVDRGTKMLCGIECQDALPSIDWAEKERILGYETMYENGTRTHTDISLQRRNETSAGTPASSPVHIRRKRQVYGADGRFVISDSNFITNYPFATAVRLSTGCSGVLVSPKHVLTAAHCVHDGRDYLEAARRLKVGLLQLKTKRRRVGRKRRGRQRGDRKQEGKRVKRKGEDEGEGRNREGGVRRRRGREKRRHRLRKVGEDGEAKDGKKFERGVVGEQNGLSWTSHSVEPGKRPVFCWTQVKQTRIPQGWIHSQSSTDSVSLDYDYALLELKQPVKQKHMELGVAPTSPLARIHFSGYDTDKSLSDGQADEKVIYRFCSVVKESDDLMYQHCDAQRGATGAGVYVRLRQYAGHNGGKGKWKRKVIGVFSGHQWVELKGGEQRDFNVAVRITPSKYAQICHWIHGDPSLCKEV</sequence>
<accession>A0A3Q2ZI39</accession>
<dbReference type="GO" id="GO:0006508">
    <property type="term" value="P:proteolysis"/>
    <property type="evidence" value="ECO:0007669"/>
    <property type="project" value="InterPro"/>
</dbReference>
<dbReference type="GO" id="GO:0004252">
    <property type="term" value="F:serine-type endopeptidase activity"/>
    <property type="evidence" value="ECO:0007669"/>
    <property type="project" value="InterPro"/>
</dbReference>
<evidence type="ECO:0000259" key="10">
    <source>
        <dbReference type="Pfam" id="PF00089"/>
    </source>
</evidence>
<feature type="chain" id="PRO_5018712430" description="Inactive serine protease 35" evidence="9">
    <location>
        <begin position="24"/>
        <end position="468"/>
    </location>
</feature>
<keyword evidence="6" id="KW-0325">Glycoprotein</keyword>
<evidence type="ECO:0000256" key="9">
    <source>
        <dbReference type="SAM" id="SignalP"/>
    </source>
</evidence>
<evidence type="ECO:0000256" key="8">
    <source>
        <dbReference type="SAM" id="MobiDB-lite"/>
    </source>
</evidence>
<dbReference type="InterPro" id="IPR001254">
    <property type="entry name" value="Trypsin_dom"/>
</dbReference>
<dbReference type="GeneID" id="108228668"/>
<dbReference type="InterPro" id="IPR050966">
    <property type="entry name" value="Glutamyl_endopeptidase"/>
</dbReference>
<comment type="subcellular location">
    <subcellularLocation>
        <location evidence="1">Secreted</location>
    </subcellularLocation>
</comment>
<feature type="domain" description="Peptidase S1" evidence="10">
    <location>
        <begin position="144"/>
        <end position="190"/>
    </location>
</feature>
<reference evidence="11" key="1">
    <citation type="submission" date="2025-08" db="UniProtKB">
        <authorList>
            <consortium name="Ensembl"/>
        </authorList>
    </citation>
    <scope>IDENTIFICATION</scope>
</reference>
<keyword evidence="4" id="KW-0721">Serine protease homolog</keyword>
<keyword evidence="5 9" id="KW-0732">Signal</keyword>
<evidence type="ECO:0000256" key="7">
    <source>
        <dbReference type="ARBA" id="ARBA00040309"/>
    </source>
</evidence>
<dbReference type="InterPro" id="IPR009003">
    <property type="entry name" value="Peptidase_S1_PA"/>
</dbReference>
<protein>
    <recommendedName>
        <fullName evidence="7">Inactive serine protease 35</fullName>
    </recommendedName>
</protein>
<keyword evidence="12" id="KW-1185">Reference proteome</keyword>
<dbReference type="SUPFAM" id="SSF50494">
    <property type="entry name" value="Trypsin-like serine proteases"/>
    <property type="match status" value="1"/>
</dbReference>
<keyword evidence="3" id="KW-0964">Secreted</keyword>
<dbReference type="OMA" id="PQGWIHT"/>
<evidence type="ECO:0000256" key="1">
    <source>
        <dbReference type="ARBA" id="ARBA00004613"/>
    </source>
</evidence>
<dbReference type="OrthoDB" id="10037376at2759"/>
<evidence type="ECO:0000313" key="11">
    <source>
        <dbReference type="Ensembl" id="ENSKMAP00000003273.1"/>
    </source>
</evidence>
<proteinExistence type="inferred from homology"/>
<evidence type="ECO:0000256" key="3">
    <source>
        <dbReference type="ARBA" id="ARBA00022525"/>
    </source>
</evidence>
<dbReference type="InterPro" id="IPR018114">
    <property type="entry name" value="TRYPSIN_HIS"/>
</dbReference>
<feature type="compositionally biased region" description="Basic and acidic residues" evidence="8">
    <location>
        <begin position="210"/>
        <end position="238"/>
    </location>
</feature>
<name>A0A3Q2ZI39_KRYMA</name>
<feature type="signal peptide" evidence="9">
    <location>
        <begin position="1"/>
        <end position="23"/>
    </location>
</feature>
<dbReference type="KEGG" id="kmr:108228668"/>